<gene>
    <name evidence="1" type="ORF">D187_004579</name>
</gene>
<comment type="caution">
    <text evidence="1">The sequence shown here is derived from an EMBL/GenBank/DDBJ whole genome shotgun (WGS) entry which is preliminary data.</text>
</comment>
<organism evidence="1 2">
    <name type="scientific">Cystobacter fuscus (strain ATCC 25194 / DSM 2262 / NBRC 100088 / M29)</name>
    <dbReference type="NCBI Taxonomy" id="1242864"/>
    <lineage>
        <taxon>Bacteria</taxon>
        <taxon>Pseudomonadati</taxon>
        <taxon>Myxococcota</taxon>
        <taxon>Myxococcia</taxon>
        <taxon>Myxococcales</taxon>
        <taxon>Cystobacterineae</taxon>
        <taxon>Archangiaceae</taxon>
        <taxon>Cystobacter</taxon>
    </lineage>
</organism>
<dbReference type="Proteomes" id="UP000011682">
    <property type="component" value="Unassembled WGS sequence"/>
</dbReference>
<dbReference type="EMBL" id="ANAH02000003">
    <property type="protein sequence ID" value="EPX64490.1"/>
    <property type="molecule type" value="Genomic_DNA"/>
</dbReference>
<accession>S9PJM8</accession>
<reference evidence="1" key="1">
    <citation type="submission" date="2013-05" db="EMBL/GenBank/DDBJ databases">
        <title>Genome assembly of Cystobacter fuscus DSM 2262.</title>
        <authorList>
            <person name="Sharma G."/>
            <person name="Khatri I."/>
            <person name="Kaur C."/>
            <person name="Mayilraj S."/>
            <person name="Subramanian S."/>
        </authorList>
    </citation>
    <scope>NUCLEOTIDE SEQUENCE [LARGE SCALE GENOMIC DNA]</scope>
    <source>
        <strain evidence="1">DSM 2262</strain>
    </source>
</reference>
<evidence type="ECO:0000313" key="1">
    <source>
        <dbReference type="EMBL" id="EPX64490.1"/>
    </source>
</evidence>
<sequence>MNTHSTASHKDTLLEQLLAKNLNDTSILTCGVCIACLVG</sequence>
<keyword evidence="2" id="KW-1185">Reference proteome</keyword>
<dbReference type="AlphaFoldDB" id="S9PJM8"/>
<evidence type="ECO:0000313" key="2">
    <source>
        <dbReference type="Proteomes" id="UP000011682"/>
    </source>
</evidence>
<name>S9PJM8_CYSF2</name>
<protein>
    <submittedName>
        <fullName evidence="1">Uncharacterized protein</fullName>
    </submittedName>
</protein>
<proteinExistence type="predicted"/>